<dbReference type="Proteomes" id="UP000463857">
    <property type="component" value="Chromosome"/>
</dbReference>
<feature type="transmembrane region" description="Helical" evidence="2">
    <location>
        <begin position="6"/>
        <end position="22"/>
    </location>
</feature>
<gene>
    <name evidence="3" type="ORF">EK0264_15860</name>
</gene>
<keyword evidence="4" id="KW-1185">Reference proteome</keyword>
<evidence type="ECO:0000313" key="3">
    <source>
        <dbReference type="EMBL" id="QHC01619.1"/>
    </source>
</evidence>
<evidence type="ECO:0000256" key="2">
    <source>
        <dbReference type="SAM" id="Phobius"/>
    </source>
</evidence>
<dbReference type="EMBL" id="CP047156">
    <property type="protein sequence ID" value="QHC01619.1"/>
    <property type="molecule type" value="Genomic_DNA"/>
</dbReference>
<feature type="compositionally biased region" description="Low complexity" evidence="1">
    <location>
        <begin position="177"/>
        <end position="187"/>
    </location>
</feature>
<dbReference type="AlphaFoldDB" id="A0A7L4YS49"/>
<dbReference type="InParanoid" id="A0A7L4YS49"/>
<reference evidence="3 4" key="1">
    <citation type="journal article" date="2018" name="Int. J. Syst. Evol. Microbiol.">
        <title>Epidermidibacterium keratini gen. nov., sp. nov., a member of the family Sporichthyaceae, isolated from keratin epidermis.</title>
        <authorList>
            <person name="Lee D.G."/>
            <person name="Trujillo M.E."/>
            <person name="Kang S."/>
            <person name="Nam J.J."/>
            <person name="Kim Y.J."/>
        </authorList>
    </citation>
    <scope>NUCLEOTIDE SEQUENCE [LARGE SCALE GENOMIC DNA]</scope>
    <source>
        <strain evidence="3 4">EPI-7</strain>
    </source>
</reference>
<feature type="transmembrane region" description="Helical" evidence="2">
    <location>
        <begin position="145"/>
        <end position="165"/>
    </location>
</feature>
<evidence type="ECO:0000256" key="1">
    <source>
        <dbReference type="SAM" id="MobiDB-lite"/>
    </source>
</evidence>
<evidence type="ECO:0000313" key="4">
    <source>
        <dbReference type="Proteomes" id="UP000463857"/>
    </source>
</evidence>
<feature type="transmembrane region" description="Helical" evidence="2">
    <location>
        <begin position="103"/>
        <end position="125"/>
    </location>
</feature>
<accession>A0A7L4YS49</accession>
<keyword evidence="2" id="KW-0812">Transmembrane</keyword>
<feature type="region of interest" description="Disordered" evidence="1">
    <location>
        <begin position="176"/>
        <end position="202"/>
    </location>
</feature>
<sequence length="202" mass="22414">MIGLLFALLLSGTALLAARRAIENRRIAKEVKRVRADRLREIRSIQGEDYEPHKFELARYSEFARIVTPDTTLQKYLGSNRIENLSRFEASILSGYLRERRSILAIGSTLVAMIASVGFGISGPFYMTRAVAAFRAGEQPDPLDIMWPAFWMLVLVVASTMTLRAEQLRDGESRLTAHAADAATGSAESRTPGPEAETGRNR</sequence>
<name>A0A7L4YS49_9ACTN</name>
<keyword evidence="2" id="KW-1133">Transmembrane helix</keyword>
<organism evidence="3 4">
    <name type="scientific">Epidermidibacterium keratini</name>
    <dbReference type="NCBI Taxonomy" id="1891644"/>
    <lineage>
        <taxon>Bacteria</taxon>
        <taxon>Bacillati</taxon>
        <taxon>Actinomycetota</taxon>
        <taxon>Actinomycetes</taxon>
        <taxon>Sporichthyales</taxon>
        <taxon>Sporichthyaceae</taxon>
        <taxon>Epidermidibacterium</taxon>
    </lineage>
</organism>
<protein>
    <submittedName>
        <fullName evidence="3">Uncharacterized protein</fullName>
    </submittedName>
</protein>
<proteinExistence type="predicted"/>
<keyword evidence="2" id="KW-0472">Membrane</keyword>
<dbReference type="KEGG" id="eke:EK0264_15860"/>
<dbReference type="RefSeq" id="WP_159546754.1">
    <property type="nucleotide sequence ID" value="NZ_CP047156.1"/>
</dbReference>